<evidence type="ECO:0000313" key="3">
    <source>
        <dbReference type="WBParaSite" id="nRc.2.0.1.t32102-RA"/>
    </source>
</evidence>
<accession>A0A915K0A6</accession>
<proteinExistence type="predicted"/>
<dbReference type="WBParaSite" id="nRc.2.0.1.t32102-RA">
    <property type="protein sequence ID" value="nRc.2.0.1.t32102-RA"/>
    <property type="gene ID" value="nRc.2.0.1.g32102"/>
</dbReference>
<dbReference type="Proteomes" id="UP000887565">
    <property type="component" value="Unplaced"/>
</dbReference>
<keyword evidence="2" id="KW-1185">Reference proteome</keyword>
<sequence>MIFTITSLFIVALRFYENRLHSPNGHPYREMDVSRVPNIFNGDCGVESYEGDSQDHQLYRKCKDEWDDAIVPHMTKPYVVLFIEHRSNYTFLPPGECLQTVLFEHQTYRFNSSRVARCDSIAKFSRNDAETGCYVVSGPNVVHCNFDHYEISSGGYCVLNFSANSFLPRISLAIASRLMRSSITGNQYSFVEMKSEPRRAKSKSKKAAPSGAERRRRVSNPRVIADRISEYLTEKEKQEQLRRLEEQRKSDEKTVVMLPLCAARERYYAKIVTRPLPVPEEDDNRLIKYTPCSTTISDNLSRVRLSFPIKCGFSGCDPFRSVEKGKLYLEAFYEKQTIAENTRNYYRNKRMPCCCQRVKSNSEEKSPTFTDCC</sequence>
<organism evidence="2 3">
    <name type="scientific">Romanomermis culicivorax</name>
    <name type="common">Nematode worm</name>
    <dbReference type="NCBI Taxonomy" id="13658"/>
    <lineage>
        <taxon>Eukaryota</taxon>
        <taxon>Metazoa</taxon>
        <taxon>Ecdysozoa</taxon>
        <taxon>Nematoda</taxon>
        <taxon>Enoplea</taxon>
        <taxon>Dorylaimia</taxon>
        <taxon>Mermithida</taxon>
        <taxon>Mermithoidea</taxon>
        <taxon>Mermithidae</taxon>
        <taxon>Romanomermis</taxon>
    </lineage>
</organism>
<name>A0A915K0A6_ROMCU</name>
<reference evidence="3" key="1">
    <citation type="submission" date="2022-11" db="UniProtKB">
        <authorList>
            <consortium name="WormBaseParasite"/>
        </authorList>
    </citation>
    <scope>IDENTIFICATION</scope>
</reference>
<protein>
    <submittedName>
        <fullName evidence="3">Uncharacterized protein</fullName>
    </submittedName>
</protein>
<evidence type="ECO:0000256" key="1">
    <source>
        <dbReference type="SAM" id="MobiDB-lite"/>
    </source>
</evidence>
<evidence type="ECO:0000313" key="2">
    <source>
        <dbReference type="Proteomes" id="UP000887565"/>
    </source>
</evidence>
<feature type="region of interest" description="Disordered" evidence="1">
    <location>
        <begin position="194"/>
        <end position="219"/>
    </location>
</feature>
<dbReference type="AlphaFoldDB" id="A0A915K0A6"/>